<dbReference type="EMBL" id="CP009888">
    <property type="protein sequence ID" value="AIY65863.1"/>
    <property type="molecule type" value="Genomic_DNA"/>
</dbReference>
<protein>
    <submittedName>
        <fullName evidence="1">Uncharacterized protein</fullName>
    </submittedName>
</protein>
<dbReference type="SUPFAM" id="SSF52540">
    <property type="entry name" value="P-loop containing nucleoside triphosphate hydrolases"/>
    <property type="match status" value="1"/>
</dbReference>
<reference evidence="1 2" key="1">
    <citation type="submission" date="2014-11" db="EMBL/GenBank/DDBJ databases">
        <title>Complete Genome Sequence of Pseudoalteromonas sp. Strain OCN003 Isolated from Kaneohe Bay, Oahu, Hawaii.</title>
        <authorList>
            <person name="Beurmann S."/>
            <person name="Videau P."/>
            <person name="Ushijima B."/>
            <person name="Smith A.M."/>
            <person name="Aeby G.S."/>
            <person name="Callahan S.M."/>
            <person name="Belcaid M."/>
        </authorList>
    </citation>
    <scope>NUCLEOTIDE SEQUENCE [LARGE SCALE GENOMIC DNA]</scope>
    <source>
        <strain evidence="1 2">OCN003</strain>
    </source>
</reference>
<keyword evidence="2" id="KW-1185">Reference proteome</keyword>
<gene>
    <name evidence="1" type="ORF">OM33_12550</name>
</gene>
<evidence type="ECO:0000313" key="2">
    <source>
        <dbReference type="Proteomes" id="UP000030341"/>
    </source>
</evidence>
<dbReference type="eggNOG" id="COG1131">
    <property type="taxonomic scope" value="Bacteria"/>
</dbReference>
<evidence type="ECO:0000313" key="1">
    <source>
        <dbReference type="EMBL" id="AIY65863.1"/>
    </source>
</evidence>
<proteinExistence type="predicted"/>
<dbReference type="HOGENOM" id="CLU_338509_0_0_6"/>
<dbReference type="OrthoDB" id="8434746at2"/>
<dbReference type="InterPro" id="IPR027417">
    <property type="entry name" value="P-loop_NTPase"/>
</dbReference>
<dbReference type="RefSeq" id="WP_038642162.1">
    <property type="nucleotide sequence ID" value="NZ_CP009888.1"/>
</dbReference>
<name>A0A0A7EH37_9GAMM</name>
<dbReference type="Proteomes" id="UP000030341">
    <property type="component" value="Chromosome 1"/>
</dbReference>
<dbReference type="AlphaFoldDB" id="A0A0A7EH37"/>
<sequence length="885" mass="102910">MVTNYLLDLTNNEYRDDFIALGLSDGTEGKLQFWQYEAREKLVDKLEIFLKDAEQYREDRNKNPNKTWLSHNSILVTGKRGTGKTVFLRNCAAMWKAHCDNNEKSLFKSICFLPEIDPTMLVDHDNFANVVIAQIYTQVENKLNTDSCCANVTIDSREEQKNYFYNYLKKLADSLGKKEEFEGCRGIDKIMQYKSGISIEQYFHGFIESALKIIDCSAFVLPIDDVDMALERAYEVVDDVRRLLGCPYIIPIVSGDYSLYEQMVSNHFDEKAYRDRSGDTEQKNKGIELAHELTDAYLTKVFPNNMRISLLPIEFIAPTLSLKVKSNKSHKNNEKLVSYSDYKKDLFAEFYPLAINEEVISKWPEPESAREFTQLVRAISPEELEDAKNKPSLSYKLWKKYQTWAEQKQNGFAYTNCESFLTLTNRSDLSSFNISDLISFNPKAQIASKYTAAWGKKSFYQTQINALDNSNNNKQRWYSDSKALVEYAFDKKEKTLSSLPPLEFINPTKTRITQNNVDNTFEGATEDEKISLSTILRIFTSRDFYSKLDSSHRFVFMSRAFEIITYSFLVEESDDKSKYSLSQILKRKPFYSIFNMAPTKAIQDEDHRDNDEILEKDQVLPIANVSAYLSKQIFIWKKENHHIFENVNTNNLIPLFVYMFNKTFTALHAFRFESNESFENEYLTDNIKRFEYMLANAAYTAMIEGPAITASVAITRTQETIRSSQAFERSDRVLSANKKRYEQQVESCSSENMERFNGNQFGFDYGEKFVKALQSHPIFTLIRDNSNEDLILNLFKIGSNTNSSKTAVTKLINKDSKLEPIREFTNYEYMRKKLKELKVEAIEFKSFYDENLAKDYPLNTTIRDFNGDRDLCFIKWLTINLRKKS</sequence>
<dbReference type="Gene3D" id="3.40.50.300">
    <property type="entry name" value="P-loop containing nucleotide triphosphate hydrolases"/>
    <property type="match status" value="1"/>
</dbReference>
<organism evidence="1 2">
    <name type="scientific">Pseudoalteromonas piratica</name>
    <dbReference type="NCBI Taxonomy" id="1348114"/>
    <lineage>
        <taxon>Bacteria</taxon>
        <taxon>Pseudomonadati</taxon>
        <taxon>Pseudomonadota</taxon>
        <taxon>Gammaproteobacteria</taxon>
        <taxon>Alteromonadales</taxon>
        <taxon>Pseudoalteromonadaceae</taxon>
        <taxon>Pseudoalteromonas</taxon>
    </lineage>
</organism>
<dbReference type="NCBIfam" id="NF041743">
    <property type="entry name" value="RdrA"/>
    <property type="match status" value="1"/>
</dbReference>
<dbReference type="KEGG" id="pseo:OM33_12550"/>
<accession>A0A0A7EH37</accession>